<feature type="domain" description="HTH luxR-type" evidence="4">
    <location>
        <begin position="19"/>
        <end position="84"/>
    </location>
</feature>
<dbReference type="AlphaFoldDB" id="A0A231GJW1"/>
<dbReference type="Pfam" id="PF00196">
    <property type="entry name" value="GerE"/>
    <property type="match status" value="1"/>
</dbReference>
<evidence type="ECO:0000256" key="3">
    <source>
        <dbReference type="ARBA" id="ARBA00023163"/>
    </source>
</evidence>
<dbReference type="SUPFAM" id="SSF46894">
    <property type="entry name" value="C-terminal effector domain of the bipartite response regulators"/>
    <property type="match status" value="1"/>
</dbReference>
<dbReference type="GO" id="GO:0006355">
    <property type="term" value="P:regulation of DNA-templated transcription"/>
    <property type="evidence" value="ECO:0007669"/>
    <property type="project" value="InterPro"/>
</dbReference>
<reference evidence="6" key="1">
    <citation type="submission" date="2016-10" db="EMBL/GenBank/DDBJ databases">
        <authorList>
            <person name="Varghese N."/>
            <person name="Submissions S."/>
        </authorList>
    </citation>
    <scope>NUCLEOTIDE SEQUENCE [LARGE SCALE GENOMIC DNA]</scope>
    <source>
        <strain evidence="6">BS3660</strain>
    </source>
</reference>
<dbReference type="RefSeq" id="WP_090453585.1">
    <property type="nucleotide sequence ID" value="NZ_FNTC01000002.1"/>
</dbReference>
<dbReference type="PANTHER" id="PTHR44688:SF16">
    <property type="entry name" value="DNA-BINDING TRANSCRIPTIONAL ACTIVATOR DEVR_DOSR"/>
    <property type="match status" value="1"/>
</dbReference>
<proteinExistence type="predicted"/>
<sequence length="100" mass="11250">MKTQQTLETLVEDAPGSAMLTPLVQLTTKETQALEWCLKGKTSWEIARIQSCSESTINFHFSNIRRKFAVRSRNAAVFRALESGAITVEPLQSRDTHEPD</sequence>
<dbReference type="InterPro" id="IPR000792">
    <property type="entry name" value="Tscrpt_reg_LuxR_C"/>
</dbReference>
<keyword evidence="3" id="KW-0804">Transcription</keyword>
<evidence type="ECO:0000313" key="6">
    <source>
        <dbReference type="Proteomes" id="UP000198542"/>
    </source>
</evidence>
<gene>
    <name evidence="5" type="ORF">SAMN04490187_2304</name>
</gene>
<name>A0A231GJW1_PSEJE</name>
<keyword evidence="2" id="KW-0238">DNA-binding</keyword>
<evidence type="ECO:0000259" key="4">
    <source>
        <dbReference type="PROSITE" id="PS50043"/>
    </source>
</evidence>
<accession>A0A231GJW1</accession>
<keyword evidence="1" id="KW-0805">Transcription regulation</keyword>
<dbReference type="PROSITE" id="PS50043">
    <property type="entry name" value="HTH_LUXR_2"/>
    <property type="match status" value="1"/>
</dbReference>
<dbReference type="Proteomes" id="UP000198542">
    <property type="component" value="Unassembled WGS sequence"/>
</dbReference>
<dbReference type="PRINTS" id="PR00038">
    <property type="entry name" value="HTHLUXR"/>
</dbReference>
<dbReference type="GO" id="GO:0003677">
    <property type="term" value="F:DNA binding"/>
    <property type="evidence" value="ECO:0007669"/>
    <property type="project" value="UniProtKB-KW"/>
</dbReference>
<evidence type="ECO:0000256" key="2">
    <source>
        <dbReference type="ARBA" id="ARBA00023125"/>
    </source>
</evidence>
<keyword evidence="6" id="KW-1185">Reference proteome</keyword>
<protein>
    <submittedName>
        <fullName evidence="5">Transcriptional regulator, LuxR family</fullName>
    </submittedName>
</protein>
<dbReference type="InterPro" id="IPR036388">
    <property type="entry name" value="WH-like_DNA-bd_sf"/>
</dbReference>
<dbReference type="Gene3D" id="1.10.10.10">
    <property type="entry name" value="Winged helix-like DNA-binding domain superfamily/Winged helix DNA-binding domain"/>
    <property type="match status" value="1"/>
</dbReference>
<organism evidence="5 6">
    <name type="scientific">Pseudomonas jessenii</name>
    <dbReference type="NCBI Taxonomy" id="77298"/>
    <lineage>
        <taxon>Bacteria</taxon>
        <taxon>Pseudomonadati</taxon>
        <taxon>Pseudomonadota</taxon>
        <taxon>Gammaproteobacteria</taxon>
        <taxon>Pseudomonadales</taxon>
        <taxon>Pseudomonadaceae</taxon>
        <taxon>Pseudomonas</taxon>
    </lineage>
</organism>
<dbReference type="PANTHER" id="PTHR44688">
    <property type="entry name" value="DNA-BINDING TRANSCRIPTIONAL ACTIVATOR DEVR_DOSR"/>
    <property type="match status" value="1"/>
</dbReference>
<dbReference type="InterPro" id="IPR016032">
    <property type="entry name" value="Sig_transdc_resp-reg_C-effctor"/>
</dbReference>
<evidence type="ECO:0000256" key="1">
    <source>
        <dbReference type="ARBA" id="ARBA00023015"/>
    </source>
</evidence>
<evidence type="ECO:0000313" key="5">
    <source>
        <dbReference type="EMBL" id="SEB87607.1"/>
    </source>
</evidence>
<dbReference type="EMBL" id="FNTC01000002">
    <property type="protein sequence ID" value="SEB87607.1"/>
    <property type="molecule type" value="Genomic_DNA"/>
</dbReference>
<dbReference type="CDD" id="cd06170">
    <property type="entry name" value="LuxR_C_like"/>
    <property type="match status" value="1"/>
</dbReference>
<dbReference type="SMART" id="SM00421">
    <property type="entry name" value="HTH_LUXR"/>
    <property type="match status" value="1"/>
</dbReference>